<dbReference type="AlphaFoldDB" id="A0A9X4IWK1"/>
<dbReference type="InterPro" id="IPR007730">
    <property type="entry name" value="SPOR-like_dom"/>
</dbReference>
<evidence type="ECO:0000259" key="3">
    <source>
        <dbReference type="PROSITE" id="PS51724"/>
    </source>
</evidence>
<dbReference type="Proteomes" id="UP001140978">
    <property type="component" value="Unassembled WGS sequence"/>
</dbReference>
<feature type="region of interest" description="Disordered" evidence="1">
    <location>
        <begin position="151"/>
        <end position="178"/>
    </location>
</feature>
<protein>
    <submittedName>
        <fullName evidence="4">SPOR domain-containing protein</fullName>
    </submittedName>
</protein>
<dbReference type="InterPro" id="IPR036680">
    <property type="entry name" value="SPOR-like_sf"/>
</dbReference>
<keyword evidence="2" id="KW-0732">Signal</keyword>
<feature type="compositionally biased region" description="Low complexity" evidence="1">
    <location>
        <begin position="166"/>
        <end position="178"/>
    </location>
</feature>
<accession>A0A9X4IWK1</accession>
<evidence type="ECO:0000313" key="5">
    <source>
        <dbReference type="Proteomes" id="UP001140978"/>
    </source>
</evidence>
<evidence type="ECO:0000256" key="2">
    <source>
        <dbReference type="SAM" id="SignalP"/>
    </source>
</evidence>
<evidence type="ECO:0000313" key="4">
    <source>
        <dbReference type="EMBL" id="MDE1346213.1"/>
    </source>
</evidence>
<feature type="chain" id="PRO_5040946817" evidence="2">
    <location>
        <begin position="34"/>
        <end position="302"/>
    </location>
</feature>
<dbReference type="GO" id="GO:0042834">
    <property type="term" value="F:peptidoglycan binding"/>
    <property type="evidence" value="ECO:0007669"/>
    <property type="project" value="InterPro"/>
</dbReference>
<proteinExistence type="predicted"/>
<feature type="domain" description="SPOR" evidence="3">
    <location>
        <begin position="68"/>
        <end position="143"/>
    </location>
</feature>
<gene>
    <name evidence="4" type="ORF">L9X51_07185</name>
</gene>
<evidence type="ECO:0000256" key="1">
    <source>
        <dbReference type="SAM" id="MobiDB-lite"/>
    </source>
</evidence>
<dbReference type="SUPFAM" id="SSF110997">
    <property type="entry name" value="Sporulation related repeat"/>
    <property type="match status" value="1"/>
</dbReference>
<dbReference type="EMBL" id="JAKNAX010000014">
    <property type="protein sequence ID" value="MDE1346213.1"/>
    <property type="molecule type" value="Genomic_DNA"/>
</dbReference>
<comment type="caution">
    <text evidence="4">The sequence shown here is derived from an EMBL/GenBank/DDBJ whole genome shotgun (WGS) entry which is preliminary data.</text>
</comment>
<dbReference type="PROSITE" id="PS51724">
    <property type="entry name" value="SPOR"/>
    <property type="match status" value="1"/>
</dbReference>
<organism evidence="4 5">
    <name type="scientific">Vibrio aestuarianus</name>
    <dbReference type="NCBI Taxonomy" id="28171"/>
    <lineage>
        <taxon>Bacteria</taxon>
        <taxon>Pseudomonadati</taxon>
        <taxon>Pseudomonadota</taxon>
        <taxon>Gammaproteobacteria</taxon>
        <taxon>Vibrionales</taxon>
        <taxon>Vibrionaceae</taxon>
        <taxon>Vibrio</taxon>
    </lineage>
</organism>
<name>A0A9X4IWK1_9VIBR</name>
<dbReference type="Pfam" id="PF05036">
    <property type="entry name" value="SPOR"/>
    <property type="match status" value="1"/>
</dbReference>
<reference evidence="4" key="1">
    <citation type="submission" date="2022-02" db="EMBL/GenBank/DDBJ databases">
        <title>Emergence and expansion in Europe of a Vibrio aestuarianus clonal complex pathogenic for oysters.</title>
        <authorList>
            <person name="Mesnil A."/>
            <person name="Travers M.-A."/>
        </authorList>
    </citation>
    <scope>NUCLEOTIDE SEQUENCE</scope>
    <source>
        <strain evidence="4">19_064_15T1</strain>
    </source>
</reference>
<feature type="signal peptide" evidence="2">
    <location>
        <begin position="1"/>
        <end position="33"/>
    </location>
</feature>
<sequence>MDMSMGLMLKNMLRTVSSLTLLALPAFFQPVWAEDFLCDATQASTNQLPVLDKACPIGQGLWGKQKPKSQSSNFWIQCGVLSKPLPLQKAKLFYAHISTDVWLKPEANAYRCLIGPYTDYAQAQKELPLIQKVPGYKEAFIREVQRGSGQATASVQKPKALAPVATKKPQAKPKAQSKTLAEAPKAQAMKATSNITVRLSATANGIEYKVPYITSNNDQFYMEHGLAWNRLSYDSAEKTCATLNMRLATGEEWLRLLDSKLMNSDQWPMHLPYWGWGKKGLFTSGKVSQLKGSSLLNVICVK</sequence>